<dbReference type="EMBL" id="JAPWDV010000001">
    <property type="protein sequence ID" value="KAJ6225482.1"/>
    <property type="molecule type" value="Genomic_DNA"/>
</dbReference>
<protein>
    <submittedName>
        <fullName evidence="2">Uncharacterized protein</fullName>
    </submittedName>
</protein>
<feature type="compositionally biased region" description="Basic and acidic residues" evidence="1">
    <location>
        <begin position="179"/>
        <end position="194"/>
    </location>
</feature>
<reference evidence="2" key="1">
    <citation type="submission" date="2022-12" db="EMBL/GenBank/DDBJ databases">
        <title>Genome assemblies of Blomia tropicalis.</title>
        <authorList>
            <person name="Cui Y."/>
        </authorList>
    </citation>
    <scope>NUCLEOTIDE SEQUENCE</scope>
    <source>
        <tissue evidence="2">Adult mites</tissue>
    </source>
</reference>
<organism evidence="2 3">
    <name type="scientific">Blomia tropicalis</name>
    <name type="common">Mite</name>
    <dbReference type="NCBI Taxonomy" id="40697"/>
    <lineage>
        <taxon>Eukaryota</taxon>
        <taxon>Metazoa</taxon>
        <taxon>Ecdysozoa</taxon>
        <taxon>Arthropoda</taxon>
        <taxon>Chelicerata</taxon>
        <taxon>Arachnida</taxon>
        <taxon>Acari</taxon>
        <taxon>Acariformes</taxon>
        <taxon>Sarcoptiformes</taxon>
        <taxon>Astigmata</taxon>
        <taxon>Glycyphagoidea</taxon>
        <taxon>Echimyopodidae</taxon>
        <taxon>Blomia</taxon>
    </lineage>
</organism>
<evidence type="ECO:0000256" key="1">
    <source>
        <dbReference type="SAM" id="MobiDB-lite"/>
    </source>
</evidence>
<dbReference type="Proteomes" id="UP001142055">
    <property type="component" value="Chromosome 1"/>
</dbReference>
<keyword evidence="3" id="KW-1185">Reference proteome</keyword>
<gene>
    <name evidence="2" type="ORF">RDWZM_004027</name>
</gene>
<accession>A0A9Q0MJB2</accession>
<proteinExistence type="predicted"/>
<evidence type="ECO:0000313" key="2">
    <source>
        <dbReference type="EMBL" id="KAJ6225482.1"/>
    </source>
</evidence>
<dbReference type="AlphaFoldDB" id="A0A9Q0MJB2"/>
<feature type="region of interest" description="Disordered" evidence="1">
    <location>
        <begin position="179"/>
        <end position="203"/>
    </location>
</feature>
<sequence length="203" mass="23344">MTDPHESLKTAQLVLSLYLEQYNREMNESRQRSKASTSSMMAVDKCDSHLLRAIQLNFLRFLEVRCSIREVQMFIRTYTLESGRRRPRRKNKSGQPVTTQGNNSQSKRANKVDMAKVLASEGQLDKLNKLIKDCSTISNEIQKMGTNGASYRFIEFKDWLLKQLECAQTKIGHIKCEDMKQADKKQVPTSDKNKNIPKVVAKN</sequence>
<evidence type="ECO:0000313" key="3">
    <source>
        <dbReference type="Proteomes" id="UP001142055"/>
    </source>
</evidence>
<comment type="caution">
    <text evidence="2">The sequence shown here is derived from an EMBL/GenBank/DDBJ whole genome shotgun (WGS) entry which is preliminary data.</text>
</comment>
<feature type="region of interest" description="Disordered" evidence="1">
    <location>
        <begin position="83"/>
        <end position="110"/>
    </location>
</feature>
<name>A0A9Q0MJB2_BLOTA</name>
<feature type="compositionally biased region" description="Polar residues" evidence="1">
    <location>
        <begin position="93"/>
        <end position="107"/>
    </location>
</feature>